<organism evidence="2 3">
    <name type="scientific">Schizosaccharomyces osmophilus</name>
    <dbReference type="NCBI Taxonomy" id="2545709"/>
    <lineage>
        <taxon>Eukaryota</taxon>
        <taxon>Fungi</taxon>
        <taxon>Dikarya</taxon>
        <taxon>Ascomycota</taxon>
        <taxon>Taphrinomycotina</taxon>
        <taxon>Schizosaccharomycetes</taxon>
        <taxon>Schizosaccharomycetales</taxon>
        <taxon>Schizosaccharomycetaceae</taxon>
        <taxon>Schizosaccharomyces</taxon>
    </lineage>
</organism>
<dbReference type="Pfam" id="PF03357">
    <property type="entry name" value="Snf7"/>
    <property type="match status" value="1"/>
</dbReference>
<dbReference type="PANTHER" id="PTHR10476">
    <property type="entry name" value="CHARGED MULTIVESICULAR BODY PROTEIN"/>
    <property type="match status" value="1"/>
</dbReference>
<protein>
    <submittedName>
        <fullName evidence="2">ESCRT III complex subunit Vps24</fullName>
    </submittedName>
</protein>
<keyword evidence="3" id="KW-1185">Reference proteome</keyword>
<evidence type="ECO:0000313" key="2">
    <source>
        <dbReference type="EMBL" id="WBW73576.1"/>
    </source>
</evidence>
<dbReference type="Proteomes" id="UP001212411">
    <property type="component" value="Chromosome 2"/>
</dbReference>
<sequence>MSVRVEHTLSLIAYSNMQTVRSYLFGPTPQEQNRKWQATLRKEQRNIDRQVVYLQNGKKKAETQMKALAKQQDISNMRVLAKELARANRHRKKLAESKAMLGSLSMQLNEQMAMYKIEKAMKSSTSIMQSVSGLVRLPELSQTMRSLSMELTKAGVMEEMRDDMIFPVEEEGFEDLEDEDEEVKEILSQFQPSAVKPSVPVSNETFQPQPKPVEPLEQELPSVSKSNATQDYQEIDSEQLLDIRGKLDALKS</sequence>
<evidence type="ECO:0000256" key="1">
    <source>
        <dbReference type="SAM" id="MobiDB-lite"/>
    </source>
</evidence>
<name>A0AAF0AVH7_9SCHI</name>
<dbReference type="GeneID" id="80876350"/>
<dbReference type="KEGG" id="som:SOMG_02870"/>
<feature type="region of interest" description="Disordered" evidence="1">
    <location>
        <begin position="190"/>
        <end position="236"/>
    </location>
</feature>
<reference evidence="2 3" key="1">
    <citation type="journal article" date="2023" name="G3 (Bethesda)">
        <title>A high-quality reference genome for the fission yeast Schizosaccharomyces osmophilus.</title>
        <authorList>
            <person name="Jia G.S."/>
            <person name="Zhang W.C."/>
            <person name="Liang Y."/>
            <person name="Liu X.H."/>
            <person name="Rhind N."/>
            <person name="Pidoux A."/>
            <person name="Brysch-Herzberg M."/>
            <person name="Du L.L."/>
        </authorList>
    </citation>
    <scope>NUCLEOTIDE SEQUENCE [LARGE SCALE GENOMIC DNA]</scope>
    <source>
        <strain evidence="2 3">CBS 15793</strain>
    </source>
</reference>
<dbReference type="Gene3D" id="6.10.140.1230">
    <property type="match status" value="1"/>
</dbReference>
<gene>
    <name evidence="2" type="primary">vps24</name>
    <name evidence="2" type="ORF">SOMG_02870</name>
</gene>
<dbReference type="RefSeq" id="XP_056037819.1">
    <property type="nucleotide sequence ID" value="XM_056181661.1"/>
</dbReference>
<dbReference type="AlphaFoldDB" id="A0AAF0AVH7"/>
<dbReference type="GO" id="GO:0007034">
    <property type="term" value="P:vacuolar transport"/>
    <property type="evidence" value="ECO:0007669"/>
    <property type="project" value="InterPro"/>
</dbReference>
<dbReference type="InterPro" id="IPR005024">
    <property type="entry name" value="Snf7_fam"/>
</dbReference>
<proteinExistence type="predicted"/>
<feature type="compositionally biased region" description="Polar residues" evidence="1">
    <location>
        <begin position="221"/>
        <end position="232"/>
    </location>
</feature>
<dbReference type="EMBL" id="CP115612">
    <property type="protein sequence ID" value="WBW73576.1"/>
    <property type="molecule type" value="Genomic_DNA"/>
</dbReference>
<evidence type="ECO:0000313" key="3">
    <source>
        <dbReference type="Proteomes" id="UP001212411"/>
    </source>
</evidence>
<accession>A0AAF0AVH7</accession>